<protein>
    <submittedName>
        <fullName evidence="1">Uncharacterized protein</fullName>
    </submittedName>
</protein>
<dbReference type="EMBL" id="LT907975">
    <property type="protein sequence ID" value="SOB58051.1"/>
    <property type="molecule type" value="Genomic_DNA"/>
</dbReference>
<gene>
    <name evidence="1" type="ORF">DPRO_1166</name>
</gene>
<organism evidence="1 2">
    <name type="scientific">Pseudodesulfovibrio profundus</name>
    <dbReference type="NCBI Taxonomy" id="57320"/>
    <lineage>
        <taxon>Bacteria</taxon>
        <taxon>Pseudomonadati</taxon>
        <taxon>Thermodesulfobacteriota</taxon>
        <taxon>Desulfovibrionia</taxon>
        <taxon>Desulfovibrionales</taxon>
        <taxon>Desulfovibrionaceae</taxon>
    </lineage>
</organism>
<reference evidence="2" key="1">
    <citation type="submission" date="2017-09" db="EMBL/GenBank/DDBJ databases">
        <authorList>
            <person name="Regsiter A."/>
            <person name="William W."/>
        </authorList>
    </citation>
    <scope>NUCLEOTIDE SEQUENCE [LARGE SCALE GENOMIC DNA]</scope>
    <source>
        <strain evidence="2">500-1</strain>
    </source>
</reference>
<name>A0A2C8F7F2_9BACT</name>
<dbReference type="KEGG" id="pprf:DPRO_1166"/>
<evidence type="ECO:0000313" key="2">
    <source>
        <dbReference type="Proteomes" id="UP000219215"/>
    </source>
</evidence>
<dbReference type="Proteomes" id="UP000219215">
    <property type="component" value="Chromosome DPRO"/>
</dbReference>
<proteinExistence type="predicted"/>
<evidence type="ECO:0000313" key="1">
    <source>
        <dbReference type="EMBL" id="SOB58051.1"/>
    </source>
</evidence>
<accession>A0A2C8F7F2</accession>
<keyword evidence="2" id="KW-1185">Reference proteome</keyword>
<dbReference type="AlphaFoldDB" id="A0A2C8F7F2"/>
<sequence>MRAHELEYLLDINLDAVIFEPGITEDYPERFTLCQLLAEIFGDFSILGETSGKGIPIHEEDLVAFDGLSADRQG</sequence>